<dbReference type="Gene3D" id="3.30.470.20">
    <property type="entry name" value="ATP-grasp fold, B domain"/>
    <property type="match status" value="1"/>
</dbReference>
<name>A0AAD1MXJ7_9MYCO</name>
<protein>
    <recommendedName>
        <fullName evidence="2">biotin carboxylase</fullName>
        <ecNumber evidence="2">6.3.4.14</ecNumber>
    </recommendedName>
</protein>
<dbReference type="EC" id="6.3.4.14" evidence="2"/>
<evidence type="ECO:0000256" key="2">
    <source>
        <dbReference type="ARBA" id="ARBA00013263"/>
    </source>
</evidence>
<dbReference type="InterPro" id="IPR005482">
    <property type="entry name" value="Biotin_COase_C"/>
</dbReference>
<dbReference type="SMART" id="SM00878">
    <property type="entry name" value="Biotin_carb_C"/>
    <property type="match status" value="1"/>
</dbReference>
<dbReference type="RefSeq" id="WP_134055864.1">
    <property type="nucleotide sequence ID" value="NZ_AP022586.1"/>
</dbReference>
<gene>
    <name evidence="12" type="ORF">MLIT_53290</name>
</gene>
<dbReference type="SUPFAM" id="SSF51230">
    <property type="entry name" value="Single hybrid motif"/>
    <property type="match status" value="1"/>
</dbReference>
<dbReference type="SUPFAM" id="SSF51246">
    <property type="entry name" value="Rudiment single hybrid motif"/>
    <property type="match status" value="1"/>
</dbReference>
<dbReference type="PROSITE" id="PS00188">
    <property type="entry name" value="BIOTIN"/>
    <property type="match status" value="1"/>
</dbReference>
<dbReference type="GO" id="GO:0005524">
    <property type="term" value="F:ATP binding"/>
    <property type="evidence" value="ECO:0007669"/>
    <property type="project" value="UniProtKB-UniRule"/>
</dbReference>
<evidence type="ECO:0000256" key="6">
    <source>
        <dbReference type="ARBA" id="ARBA00023267"/>
    </source>
</evidence>
<evidence type="ECO:0000256" key="1">
    <source>
        <dbReference type="ARBA" id="ARBA00001953"/>
    </source>
</evidence>
<dbReference type="Pfam" id="PF02786">
    <property type="entry name" value="CPSase_L_D2"/>
    <property type="match status" value="1"/>
</dbReference>
<evidence type="ECO:0000256" key="5">
    <source>
        <dbReference type="ARBA" id="ARBA00022840"/>
    </source>
</evidence>
<dbReference type="EMBL" id="AP022586">
    <property type="protein sequence ID" value="BBY19737.1"/>
    <property type="molecule type" value="Genomic_DNA"/>
</dbReference>
<dbReference type="Pfam" id="PF00289">
    <property type="entry name" value="Biotin_carb_N"/>
    <property type="match status" value="1"/>
</dbReference>
<evidence type="ECO:0000313" key="12">
    <source>
        <dbReference type="EMBL" id="BBY19737.1"/>
    </source>
</evidence>
<feature type="domain" description="ATP-grasp" evidence="10">
    <location>
        <begin position="94"/>
        <end position="307"/>
    </location>
</feature>
<dbReference type="Gene3D" id="2.40.50.100">
    <property type="match status" value="1"/>
</dbReference>
<dbReference type="SUPFAM" id="SSF56059">
    <property type="entry name" value="Glutathione synthetase ATP-binding domain-like"/>
    <property type="match status" value="1"/>
</dbReference>
<dbReference type="PROSITE" id="PS50968">
    <property type="entry name" value="BIOTINYL_LIPOYL"/>
    <property type="match status" value="1"/>
</dbReference>
<evidence type="ECO:0000259" key="9">
    <source>
        <dbReference type="PROSITE" id="PS50968"/>
    </source>
</evidence>
<dbReference type="GO" id="GO:0046872">
    <property type="term" value="F:metal ion binding"/>
    <property type="evidence" value="ECO:0007669"/>
    <property type="project" value="InterPro"/>
</dbReference>
<dbReference type="InterPro" id="IPR000089">
    <property type="entry name" value="Biotin_lipoyl"/>
</dbReference>
<evidence type="ECO:0000259" key="11">
    <source>
        <dbReference type="PROSITE" id="PS50979"/>
    </source>
</evidence>
<feature type="domain" description="Biotin carboxylation" evidence="11">
    <location>
        <begin position="1"/>
        <end position="443"/>
    </location>
</feature>
<dbReference type="InterPro" id="IPR016185">
    <property type="entry name" value="PreATP-grasp_dom_sf"/>
</dbReference>
<dbReference type="PROSITE" id="PS50979">
    <property type="entry name" value="BC"/>
    <property type="match status" value="1"/>
</dbReference>
<dbReference type="InterPro" id="IPR011053">
    <property type="entry name" value="Single_hybrid_motif"/>
</dbReference>
<dbReference type="InterPro" id="IPR050856">
    <property type="entry name" value="Biotin_carboxylase_complex"/>
</dbReference>
<evidence type="ECO:0000259" key="10">
    <source>
        <dbReference type="PROSITE" id="PS50975"/>
    </source>
</evidence>
<evidence type="ECO:0000256" key="7">
    <source>
        <dbReference type="ARBA" id="ARBA00048501"/>
    </source>
</evidence>
<comment type="catalytic activity">
    <reaction evidence="7">
        <text>N(6)-biotinyl-L-lysyl-[protein] + hydrogencarbonate + ATP = N(6)-carboxybiotinyl-L-lysyl-[protein] + ADP + phosphate + H(+)</text>
        <dbReference type="Rhea" id="RHEA:13501"/>
        <dbReference type="Rhea" id="RHEA-COMP:10505"/>
        <dbReference type="Rhea" id="RHEA-COMP:10506"/>
        <dbReference type="ChEBI" id="CHEBI:15378"/>
        <dbReference type="ChEBI" id="CHEBI:17544"/>
        <dbReference type="ChEBI" id="CHEBI:30616"/>
        <dbReference type="ChEBI" id="CHEBI:43474"/>
        <dbReference type="ChEBI" id="CHEBI:83144"/>
        <dbReference type="ChEBI" id="CHEBI:83145"/>
        <dbReference type="ChEBI" id="CHEBI:456216"/>
        <dbReference type="EC" id="6.3.4.14"/>
    </reaction>
    <physiologicalReaction direction="left-to-right" evidence="7">
        <dbReference type="Rhea" id="RHEA:13502"/>
    </physiologicalReaction>
</comment>
<dbReference type="InterPro" id="IPR005479">
    <property type="entry name" value="CPAse_ATP-bd"/>
</dbReference>
<evidence type="ECO:0000256" key="4">
    <source>
        <dbReference type="ARBA" id="ARBA00022741"/>
    </source>
</evidence>
<dbReference type="GO" id="GO:0004075">
    <property type="term" value="F:biotin carboxylase activity"/>
    <property type="evidence" value="ECO:0007669"/>
    <property type="project" value="UniProtKB-EC"/>
</dbReference>
<keyword evidence="6" id="KW-0092">Biotin</keyword>
<dbReference type="PROSITE" id="PS00867">
    <property type="entry name" value="CPSASE_2"/>
    <property type="match status" value="1"/>
</dbReference>
<dbReference type="PANTHER" id="PTHR18866:SF126">
    <property type="entry name" value="BIOTIN CARBOXYLASE"/>
    <property type="match status" value="1"/>
</dbReference>
<dbReference type="PROSITE" id="PS50975">
    <property type="entry name" value="ATP_GRASP"/>
    <property type="match status" value="1"/>
</dbReference>
<dbReference type="InterPro" id="IPR011761">
    <property type="entry name" value="ATP-grasp"/>
</dbReference>
<keyword evidence="13" id="KW-1185">Reference proteome</keyword>
<dbReference type="PANTHER" id="PTHR18866">
    <property type="entry name" value="CARBOXYLASE:PYRUVATE/ACETYL-COA/PROPIONYL-COA CARBOXYLASE"/>
    <property type="match status" value="1"/>
</dbReference>
<dbReference type="InterPro" id="IPR001882">
    <property type="entry name" value="Biotin_BS"/>
</dbReference>
<keyword evidence="3" id="KW-0436">Ligase</keyword>
<proteinExistence type="predicted"/>
<dbReference type="AlphaFoldDB" id="A0AAD1MXJ7"/>
<comment type="cofactor">
    <cofactor evidence="1">
        <name>biotin</name>
        <dbReference type="ChEBI" id="CHEBI:57586"/>
    </cofactor>
</comment>
<organism evidence="12 13">
    <name type="scientific">Mycolicibacterium litorale</name>
    <dbReference type="NCBI Taxonomy" id="758802"/>
    <lineage>
        <taxon>Bacteria</taxon>
        <taxon>Bacillati</taxon>
        <taxon>Actinomycetota</taxon>
        <taxon>Actinomycetes</taxon>
        <taxon>Mycobacteriales</taxon>
        <taxon>Mycobacteriaceae</taxon>
        <taxon>Mycolicibacterium</taxon>
    </lineage>
</organism>
<dbReference type="FunFam" id="2.40.50.100:FF:000003">
    <property type="entry name" value="Acetyl-CoA carboxylase biotin carboxyl carrier protein"/>
    <property type="match status" value="1"/>
</dbReference>
<dbReference type="InterPro" id="IPR048429">
    <property type="entry name" value="MCC_alpha_BT"/>
</dbReference>
<dbReference type="Pfam" id="PF02785">
    <property type="entry name" value="Biotin_carb_C"/>
    <property type="match status" value="1"/>
</dbReference>
<dbReference type="InterPro" id="IPR011764">
    <property type="entry name" value="Biotin_carboxylation_dom"/>
</dbReference>
<keyword evidence="5 8" id="KW-0067">ATP-binding</keyword>
<evidence type="ECO:0000313" key="13">
    <source>
        <dbReference type="Proteomes" id="UP000466607"/>
    </source>
</evidence>
<evidence type="ECO:0000256" key="3">
    <source>
        <dbReference type="ARBA" id="ARBA00022598"/>
    </source>
</evidence>
<accession>A0AAD1MXJ7</accession>
<dbReference type="Proteomes" id="UP000466607">
    <property type="component" value="Chromosome"/>
</dbReference>
<sequence length="660" mass="69965">MITRVLVANRGEIARRVFATCRRLGIGTVAVYTEPDALAPHVAEADARVRLEGTNGYLDAGQLIAAARAAGADAVHPGYGFLSENADFAAAVQDAGLTWIGPPVAAVQAMGSKIEAKKLMAAAGVPVLDELDPAAVTAEQLPVLVKASAGGGGRGMRVVRELDALTDEVAAAQREAQSAFGDPTVFCERYLAAGHHIEVQVMADAHGTVWAVGERECSIQRRHQKIIEEAPSPLVDRTEGMRARLFEAARLAASAIGYTGAGTVEFMADDRGEFYFLEMNTRLQVEHPVTEATTGLDLVELQVLVADGHRLDSAPPATRGHSIEARLYAEDPARNWQPQAGTVHRFDIPSATTSFAPQERTGVRVDSGVADGSVVSIFYDPMLAKVISYAPTRRQAAGILADALVRTRLHGVRTNRDLLVNVLRHPAFLDGATDTAFFDTHGLATLAAPVGDDRSADLSMLAAALADAAENRRAATVFPAIPSGWRNLPSGYQTKRYRDAAGDEREVRYRSTRTGVRFADRDDITVVSADPRRVVLAAGGVEFPFDVARHGDAVFVDSPLGAVEFAALPRFPDPESAVAHGSLIAPMPGAVVRVGAAVGDTVTAGQPLVWLEAMKMEHTLTAPGDGVLAELTVTPGQQVDVGTVLARVMDRGESPEGGQP</sequence>
<feature type="domain" description="Lipoyl-binding" evidence="9">
    <location>
        <begin position="568"/>
        <end position="649"/>
    </location>
</feature>
<dbReference type="SUPFAM" id="SSF52440">
    <property type="entry name" value="PreATP-grasp domain"/>
    <property type="match status" value="1"/>
</dbReference>
<dbReference type="Pfam" id="PF00364">
    <property type="entry name" value="Biotin_lipoyl"/>
    <property type="match status" value="1"/>
</dbReference>
<keyword evidence="4 8" id="KW-0547">Nucleotide-binding</keyword>
<dbReference type="InterPro" id="IPR005481">
    <property type="entry name" value="BC-like_N"/>
</dbReference>
<dbReference type="InterPro" id="IPR011054">
    <property type="entry name" value="Rudment_hybrid_motif"/>
</dbReference>
<reference evidence="12 13" key="1">
    <citation type="journal article" date="2019" name="Emerg. Microbes Infect.">
        <title>Comprehensive subspecies identification of 175 nontuberculous mycobacteria species based on 7547 genomic profiles.</title>
        <authorList>
            <person name="Matsumoto Y."/>
            <person name="Kinjo T."/>
            <person name="Motooka D."/>
            <person name="Nabeya D."/>
            <person name="Jung N."/>
            <person name="Uechi K."/>
            <person name="Horii T."/>
            <person name="Iida T."/>
            <person name="Fujita J."/>
            <person name="Nakamura S."/>
        </authorList>
    </citation>
    <scope>NUCLEOTIDE SEQUENCE [LARGE SCALE GENOMIC DNA]</scope>
    <source>
        <strain evidence="12 13">JCM 17423</strain>
    </source>
</reference>
<dbReference type="CDD" id="cd06850">
    <property type="entry name" value="biotinyl_domain"/>
    <property type="match status" value="1"/>
</dbReference>
<dbReference type="Pfam" id="PF21139">
    <property type="entry name" value="BT_MCC_alpha"/>
    <property type="match status" value="1"/>
</dbReference>
<evidence type="ECO:0000256" key="8">
    <source>
        <dbReference type="PROSITE-ProRule" id="PRU00409"/>
    </source>
</evidence>